<evidence type="ECO:0000256" key="4">
    <source>
        <dbReference type="ARBA" id="ARBA00022630"/>
    </source>
</evidence>
<feature type="compositionally biased region" description="Basic and acidic residues" evidence="15">
    <location>
        <begin position="8"/>
        <end position="18"/>
    </location>
</feature>
<dbReference type="InterPro" id="IPR013785">
    <property type="entry name" value="Aldolase_TIM"/>
</dbReference>
<dbReference type="InterPro" id="IPR024036">
    <property type="entry name" value="tRNA-dHydroUridine_Synthase_C"/>
</dbReference>
<sequence>MRKQGRVMQDDRKIDRAQSHRVKTGQHPTCGPLADLSIDPPVLLAPLAGITDLPFRRVVAGFGAGLVVSEMVASQEMVQAKPSTRAKARAELGLGEVRTAVQLAGRDAYWLAEAARMVADNGAEIIDINMGCPAKKVVGGMSGSALMREPDLALRLIEAVVNAVDIPVTLKTRLGWDDACLNAPLLAQRAAEAGVRMVTIHGRTRCQFYKGQADWAAIGEVVRACPVPVIANGDITSCRAARKALAQSGAAGVMIGRGAQGRPWLLAQVAADLFGTPAPKTPEGAELVALVSAHYEAILSFYGSAFGLKTARKHLGWYSEAANGCVALRRRLLTATDPAEVLRLLPDALCPVPDVERAA</sequence>
<evidence type="ECO:0000256" key="11">
    <source>
        <dbReference type="ARBA" id="ARBA00048802"/>
    </source>
</evidence>
<proteinExistence type="inferred from homology"/>
<keyword evidence="6 12" id="KW-0819">tRNA processing</keyword>
<dbReference type="EC" id="1.3.1.-" evidence="12"/>
<comment type="function">
    <text evidence="2 12">Catalyzes the synthesis of 5,6-dihydrouridine (D), a modified base found in the D-loop of most tRNAs, via the reduction of the C5-C6 double bond in target uridines.</text>
</comment>
<comment type="similarity">
    <text evidence="12">Belongs to the dus family.</text>
</comment>
<keyword evidence="14" id="KW-0547">Nucleotide-binding</keyword>
<evidence type="ECO:0000256" key="1">
    <source>
        <dbReference type="ARBA" id="ARBA00001917"/>
    </source>
</evidence>
<evidence type="ECO:0000256" key="8">
    <source>
        <dbReference type="ARBA" id="ARBA00022884"/>
    </source>
</evidence>
<name>A0A2W7R7Z2_9RHOB</name>
<evidence type="ECO:0000256" key="13">
    <source>
        <dbReference type="PIRSR" id="PIRSR006621-1"/>
    </source>
</evidence>
<keyword evidence="5 12" id="KW-0288">FMN</keyword>
<dbReference type="PANTHER" id="PTHR45846">
    <property type="entry name" value="TRNA-DIHYDROURIDINE(47) SYNTHASE [NAD(P)(+)]-LIKE"/>
    <property type="match status" value="1"/>
</dbReference>
<dbReference type="InterPro" id="IPR018517">
    <property type="entry name" value="tRNA_hU_synthase_CS"/>
</dbReference>
<evidence type="ECO:0000256" key="2">
    <source>
        <dbReference type="ARBA" id="ARBA00002790"/>
    </source>
</evidence>
<evidence type="ECO:0000256" key="6">
    <source>
        <dbReference type="ARBA" id="ARBA00022694"/>
    </source>
</evidence>
<dbReference type="InterPro" id="IPR035587">
    <property type="entry name" value="DUS-like_FMN-bd"/>
</dbReference>
<dbReference type="GO" id="GO:0000049">
    <property type="term" value="F:tRNA binding"/>
    <property type="evidence" value="ECO:0007669"/>
    <property type="project" value="UniProtKB-KW"/>
</dbReference>
<evidence type="ECO:0000256" key="12">
    <source>
        <dbReference type="PIRNR" id="PIRNR006621"/>
    </source>
</evidence>
<protein>
    <recommendedName>
        <fullName evidence="12">tRNA-dihydrouridine synthase</fullName>
        <ecNumber evidence="12">1.3.1.-</ecNumber>
    </recommendedName>
</protein>
<feature type="binding site" evidence="14">
    <location>
        <position position="102"/>
    </location>
    <ligand>
        <name>FMN</name>
        <dbReference type="ChEBI" id="CHEBI:58210"/>
    </ligand>
</feature>
<feature type="active site" description="Proton donor" evidence="13">
    <location>
        <position position="132"/>
    </location>
</feature>
<accession>A0A2W7R7Z2</accession>
<evidence type="ECO:0000256" key="5">
    <source>
        <dbReference type="ARBA" id="ARBA00022643"/>
    </source>
</evidence>
<dbReference type="SUPFAM" id="SSF51395">
    <property type="entry name" value="FMN-linked oxidoreductases"/>
    <property type="match status" value="1"/>
</dbReference>
<keyword evidence="8" id="KW-0694">RNA-binding</keyword>
<evidence type="ECO:0000256" key="15">
    <source>
        <dbReference type="SAM" id="MobiDB-lite"/>
    </source>
</evidence>
<evidence type="ECO:0000256" key="9">
    <source>
        <dbReference type="ARBA" id="ARBA00023002"/>
    </source>
</evidence>
<dbReference type="PANTHER" id="PTHR45846:SF1">
    <property type="entry name" value="TRNA-DIHYDROURIDINE(47) SYNTHASE [NAD(P)(+)]-LIKE"/>
    <property type="match status" value="1"/>
</dbReference>
<dbReference type="GO" id="GO:0017150">
    <property type="term" value="F:tRNA dihydrouridine synthase activity"/>
    <property type="evidence" value="ECO:0007669"/>
    <property type="project" value="InterPro"/>
</dbReference>
<dbReference type="Proteomes" id="UP000249364">
    <property type="component" value="Unassembled WGS sequence"/>
</dbReference>
<evidence type="ECO:0000256" key="7">
    <source>
        <dbReference type="ARBA" id="ARBA00022857"/>
    </source>
</evidence>
<keyword evidence="9 12" id="KW-0560">Oxidoreductase</keyword>
<dbReference type="PIRSF" id="PIRSF006621">
    <property type="entry name" value="Dus"/>
    <property type="match status" value="1"/>
</dbReference>
<feature type="domain" description="DUS-like FMN-binding" evidence="16">
    <location>
        <begin position="43"/>
        <end position="346"/>
    </location>
</feature>
<evidence type="ECO:0000313" key="18">
    <source>
        <dbReference type="Proteomes" id="UP000249364"/>
    </source>
</evidence>
<keyword evidence="4 12" id="KW-0285">Flavoprotein</keyword>
<dbReference type="STRING" id="121821.GCA_001870675_02939"/>
<dbReference type="CDD" id="cd02801">
    <property type="entry name" value="DUS_like_FMN"/>
    <property type="match status" value="1"/>
</dbReference>
<dbReference type="AlphaFoldDB" id="A0A2W7R7Z2"/>
<evidence type="ECO:0000256" key="3">
    <source>
        <dbReference type="ARBA" id="ARBA00022555"/>
    </source>
</evidence>
<comment type="caution">
    <text evidence="17">The sequence shown here is derived from an EMBL/GenBank/DDBJ whole genome shotgun (WGS) entry which is preliminary data.</text>
</comment>
<dbReference type="EMBL" id="QKZQ01000003">
    <property type="protein sequence ID" value="PZX46705.1"/>
    <property type="molecule type" value="Genomic_DNA"/>
</dbReference>
<comment type="catalytic activity">
    <reaction evidence="11">
        <text>a 5,6-dihydrouridine in tRNA + NAD(+) = a uridine in tRNA + NADH + H(+)</text>
        <dbReference type="Rhea" id="RHEA:54452"/>
        <dbReference type="Rhea" id="RHEA-COMP:13339"/>
        <dbReference type="Rhea" id="RHEA-COMP:13887"/>
        <dbReference type="ChEBI" id="CHEBI:15378"/>
        <dbReference type="ChEBI" id="CHEBI:57540"/>
        <dbReference type="ChEBI" id="CHEBI:57945"/>
        <dbReference type="ChEBI" id="CHEBI:65315"/>
        <dbReference type="ChEBI" id="CHEBI:74443"/>
    </reaction>
</comment>
<feature type="binding site" evidence="14">
    <location>
        <position position="171"/>
    </location>
    <ligand>
        <name>FMN</name>
        <dbReference type="ChEBI" id="CHEBI:58210"/>
    </ligand>
</feature>
<organism evidence="17 18">
    <name type="scientific">Roseinatronobacter thiooxidans</name>
    <dbReference type="NCBI Taxonomy" id="121821"/>
    <lineage>
        <taxon>Bacteria</taxon>
        <taxon>Pseudomonadati</taxon>
        <taxon>Pseudomonadota</taxon>
        <taxon>Alphaproteobacteria</taxon>
        <taxon>Rhodobacterales</taxon>
        <taxon>Paracoccaceae</taxon>
        <taxon>Roseinatronobacter</taxon>
    </lineage>
</organism>
<dbReference type="Pfam" id="PF01207">
    <property type="entry name" value="Dus"/>
    <property type="match status" value="1"/>
</dbReference>
<feature type="binding site" evidence="14">
    <location>
        <begin position="256"/>
        <end position="257"/>
    </location>
    <ligand>
        <name>FMN</name>
        <dbReference type="ChEBI" id="CHEBI:58210"/>
    </ligand>
</feature>
<dbReference type="InterPro" id="IPR001269">
    <property type="entry name" value="DUS_fam"/>
</dbReference>
<keyword evidence="18" id="KW-1185">Reference proteome</keyword>
<comment type="cofactor">
    <cofactor evidence="1 12 14">
        <name>FMN</name>
        <dbReference type="ChEBI" id="CHEBI:58210"/>
    </cofactor>
</comment>
<feature type="binding site" evidence="14">
    <location>
        <position position="201"/>
    </location>
    <ligand>
        <name>FMN</name>
        <dbReference type="ChEBI" id="CHEBI:58210"/>
    </ligand>
</feature>
<dbReference type="Gene3D" id="3.20.20.70">
    <property type="entry name" value="Aldolase class I"/>
    <property type="match status" value="1"/>
</dbReference>
<feature type="region of interest" description="Disordered" evidence="15">
    <location>
        <begin position="1"/>
        <end position="28"/>
    </location>
</feature>
<gene>
    <name evidence="17" type="ORF">LY56_00911</name>
</gene>
<dbReference type="NCBIfam" id="TIGR00737">
    <property type="entry name" value="nifR3_yhdG"/>
    <property type="match status" value="1"/>
</dbReference>
<evidence type="ECO:0000256" key="10">
    <source>
        <dbReference type="ARBA" id="ARBA00048205"/>
    </source>
</evidence>
<dbReference type="Gene3D" id="1.10.1200.80">
    <property type="entry name" value="Putative flavin oxidoreducatase, domain 2"/>
    <property type="match status" value="1"/>
</dbReference>
<keyword evidence="7" id="KW-0521">NADP</keyword>
<dbReference type="InterPro" id="IPR004652">
    <property type="entry name" value="DusB-like"/>
</dbReference>
<keyword evidence="3" id="KW-0820">tRNA-binding</keyword>
<dbReference type="GO" id="GO:0050660">
    <property type="term" value="F:flavin adenine dinucleotide binding"/>
    <property type="evidence" value="ECO:0007669"/>
    <property type="project" value="InterPro"/>
</dbReference>
<dbReference type="PROSITE" id="PS01136">
    <property type="entry name" value="UPF0034"/>
    <property type="match status" value="1"/>
</dbReference>
<evidence type="ECO:0000256" key="14">
    <source>
        <dbReference type="PIRSR" id="PIRSR006621-2"/>
    </source>
</evidence>
<reference evidence="17 18" key="1">
    <citation type="submission" date="2018-06" db="EMBL/GenBank/DDBJ databases">
        <title>Genomic Encyclopedia of Archaeal and Bacterial Type Strains, Phase II (KMG-II): from individual species to whole genera.</title>
        <authorList>
            <person name="Goeker M."/>
        </authorList>
    </citation>
    <scope>NUCLEOTIDE SEQUENCE [LARGE SCALE GENOMIC DNA]</scope>
    <source>
        <strain evidence="17 18">DSM 13087</strain>
    </source>
</reference>
<evidence type="ECO:0000313" key="17">
    <source>
        <dbReference type="EMBL" id="PZX46705.1"/>
    </source>
</evidence>
<comment type="catalytic activity">
    <reaction evidence="10">
        <text>a 5,6-dihydrouridine in tRNA + NADP(+) = a uridine in tRNA + NADPH + H(+)</text>
        <dbReference type="Rhea" id="RHEA:23624"/>
        <dbReference type="Rhea" id="RHEA-COMP:13339"/>
        <dbReference type="Rhea" id="RHEA-COMP:13887"/>
        <dbReference type="ChEBI" id="CHEBI:15378"/>
        <dbReference type="ChEBI" id="CHEBI:57783"/>
        <dbReference type="ChEBI" id="CHEBI:58349"/>
        <dbReference type="ChEBI" id="CHEBI:65315"/>
        <dbReference type="ChEBI" id="CHEBI:74443"/>
    </reaction>
</comment>
<evidence type="ECO:0000259" key="16">
    <source>
        <dbReference type="Pfam" id="PF01207"/>
    </source>
</evidence>